<proteinExistence type="predicted"/>
<dbReference type="Proteomes" id="UP000001007">
    <property type="component" value="Chromosome"/>
</dbReference>
<evidence type="ECO:0000256" key="2">
    <source>
        <dbReference type="ARBA" id="ARBA00022741"/>
    </source>
</evidence>
<organism evidence="5 6">
    <name type="scientific">Chlorobaculum tepidum (strain ATCC 49652 / DSM 12025 / NBRC 103806 / TLS)</name>
    <name type="common">Chlorobium tepidum</name>
    <dbReference type="NCBI Taxonomy" id="194439"/>
    <lineage>
        <taxon>Bacteria</taxon>
        <taxon>Pseudomonadati</taxon>
        <taxon>Chlorobiota</taxon>
        <taxon>Chlorobiia</taxon>
        <taxon>Chlorobiales</taxon>
        <taxon>Chlorobiaceae</taxon>
        <taxon>Chlorobaculum</taxon>
    </lineage>
</organism>
<dbReference type="GO" id="GO:0005524">
    <property type="term" value="F:ATP binding"/>
    <property type="evidence" value="ECO:0007669"/>
    <property type="project" value="UniProtKB-KW"/>
</dbReference>
<keyword evidence="6" id="KW-1185">Reference proteome</keyword>
<name>Q8KBM6_CHLTE</name>
<feature type="domain" description="ABC transporter" evidence="4">
    <location>
        <begin position="4"/>
        <end position="244"/>
    </location>
</feature>
<evidence type="ECO:0000313" key="6">
    <source>
        <dbReference type="Proteomes" id="UP000001007"/>
    </source>
</evidence>
<dbReference type="Gene3D" id="3.40.50.300">
    <property type="entry name" value="P-loop containing nucleotide triphosphate hydrolases"/>
    <property type="match status" value="1"/>
</dbReference>
<dbReference type="SMART" id="SM00382">
    <property type="entry name" value="AAA"/>
    <property type="match status" value="1"/>
</dbReference>
<evidence type="ECO:0000256" key="1">
    <source>
        <dbReference type="ARBA" id="ARBA00022448"/>
    </source>
</evidence>
<dbReference type="PANTHER" id="PTHR42734:SF19">
    <property type="entry name" value="IRON COMPOUNDS ABC TRANSPORTER, ATP-BINDING PROTEIN"/>
    <property type="match status" value="1"/>
</dbReference>
<evidence type="ECO:0000259" key="4">
    <source>
        <dbReference type="PROSITE" id="PS50893"/>
    </source>
</evidence>
<dbReference type="EMBL" id="AE006470">
    <property type="protein sequence ID" value="AAM72981.1"/>
    <property type="molecule type" value="Genomic_DNA"/>
</dbReference>
<dbReference type="OrthoDB" id="9787851at2"/>
<dbReference type="InterPro" id="IPR050153">
    <property type="entry name" value="Metal_Ion_Import_ABC"/>
</dbReference>
<dbReference type="GO" id="GO:0016887">
    <property type="term" value="F:ATP hydrolysis activity"/>
    <property type="evidence" value="ECO:0007669"/>
    <property type="project" value="InterPro"/>
</dbReference>
<dbReference type="KEGG" id="cte:CT1760"/>
<evidence type="ECO:0000256" key="3">
    <source>
        <dbReference type="ARBA" id="ARBA00022840"/>
    </source>
</evidence>
<gene>
    <name evidence="5" type="primary">fecE</name>
    <name evidence="5" type="ordered locus">CT1760</name>
</gene>
<dbReference type="InterPro" id="IPR003439">
    <property type="entry name" value="ABC_transporter-like_ATP-bd"/>
</dbReference>
<dbReference type="SUPFAM" id="SSF52540">
    <property type="entry name" value="P-loop containing nucleoside triphosphate hydrolases"/>
    <property type="match status" value="1"/>
</dbReference>
<dbReference type="STRING" id="194439.CT1760"/>
<dbReference type="HOGENOM" id="CLU_000604_1_11_10"/>
<dbReference type="RefSeq" id="WP_010933420.1">
    <property type="nucleotide sequence ID" value="NC_002932.3"/>
</dbReference>
<dbReference type="Pfam" id="PF00005">
    <property type="entry name" value="ABC_tran"/>
    <property type="match status" value="1"/>
</dbReference>
<dbReference type="AlphaFoldDB" id="Q8KBM6"/>
<dbReference type="InterPro" id="IPR003593">
    <property type="entry name" value="AAA+_ATPase"/>
</dbReference>
<dbReference type="eggNOG" id="COG1120">
    <property type="taxonomic scope" value="Bacteria"/>
</dbReference>
<dbReference type="PROSITE" id="PS00211">
    <property type="entry name" value="ABC_TRANSPORTER_1"/>
    <property type="match status" value="1"/>
</dbReference>
<dbReference type="InterPro" id="IPR027417">
    <property type="entry name" value="P-loop_NTPase"/>
</dbReference>
<sequence>MVKLKEQSIALRNAGLGYNGRAILNNVDLEIEPGEIICLLGQNGAGKTTLFRTMLGFIAPVNGSVTLAGREVSRLSPTEIARIVSYVPQSYAMPFAYPVSDVVLFGRSAHLGLFASPGARDRRIAAECLELLEIGHLASRPFNELSGGERQMVVIARALAQEARFMILDEPASNLDYGNQVRLLRKVRALAGRGIGILMATHHPDHAFMAASRVAVLSGGKLSHDGPPEATLTPDTLRSIYGVEVQVFDTPQNGHASRRVCAPVVE</sequence>
<evidence type="ECO:0000313" key="5">
    <source>
        <dbReference type="EMBL" id="AAM72981.1"/>
    </source>
</evidence>
<accession>Q8KBM6</accession>
<reference evidence="5 6" key="1">
    <citation type="journal article" date="2002" name="Proc. Natl. Acad. Sci. U.S.A.">
        <title>The complete genome sequence of Chlorobium tepidum TLS, a photosynthetic, anaerobic, green-sulfur bacterium.</title>
        <authorList>
            <person name="Eisen J.A."/>
            <person name="Nelson K.E."/>
            <person name="Paulsen I.T."/>
            <person name="Heidelberg J.F."/>
            <person name="Wu M."/>
            <person name="Dodson R.J."/>
            <person name="Deboy R."/>
            <person name="Gwinn M.L."/>
            <person name="Nelson W.C."/>
            <person name="Haft D.H."/>
            <person name="Hickey E.K."/>
            <person name="Peterson J.D."/>
            <person name="Durkin A.S."/>
            <person name="Kolonay J.L."/>
            <person name="Yang F."/>
            <person name="Holt I."/>
            <person name="Umayam L.A."/>
            <person name="Mason T."/>
            <person name="Brenner M."/>
            <person name="Shea T.P."/>
            <person name="Parksey D."/>
            <person name="Nierman W.C."/>
            <person name="Feldblyum T.V."/>
            <person name="Hansen C.L."/>
            <person name="Craven M.B."/>
            <person name="Radune D."/>
            <person name="Vamathevan J."/>
            <person name="Khouri H."/>
            <person name="White O."/>
            <person name="Gruber T.M."/>
            <person name="Ketchum K.A."/>
            <person name="Venter J.C."/>
            <person name="Tettelin H."/>
            <person name="Bryant D.A."/>
            <person name="Fraser C.M."/>
        </authorList>
    </citation>
    <scope>NUCLEOTIDE SEQUENCE [LARGE SCALE GENOMIC DNA]</scope>
    <source>
        <strain evidence="6">ATCC 49652 / DSM 12025 / NBRC 103806 / TLS</strain>
    </source>
</reference>
<keyword evidence="1" id="KW-0813">Transport</keyword>
<dbReference type="PANTHER" id="PTHR42734">
    <property type="entry name" value="METAL TRANSPORT SYSTEM ATP-BINDING PROTEIN TM_0124-RELATED"/>
    <property type="match status" value="1"/>
</dbReference>
<keyword evidence="3 5" id="KW-0067">ATP-binding</keyword>
<dbReference type="CDD" id="cd03214">
    <property type="entry name" value="ABC_Iron-Siderophores_B12_Hemin"/>
    <property type="match status" value="1"/>
</dbReference>
<dbReference type="PROSITE" id="PS50893">
    <property type="entry name" value="ABC_TRANSPORTER_2"/>
    <property type="match status" value="1"/>
</dbReference>
<keyword evidence="2" id="KW-0547">Nucleotide-binding</keyword>
<protein>
    <submittedName>
        <fullName evidence="5">Iron(III) ABC transporter, ATP-binding protein</fullName>
    </submittedName>
</protein>
<dbReference type="FunFam" id="3.40.50.300:FF:000134">
    <property type="entry name" value="Iron-enterobactin ABC transporter ATP-binding protein"/>
    <property type="match status" value="1"/>
</dbReference>
<dbReference type="InterPro" id="IPR017871">
    <property type="entry name" value="ABC_transporter-like_CS"/>
</dbReference>
<dbReference type="EnsemblBacteria" id="AAM72981">
    <property type="protein sequence ID" value="AAM72981"/>
    <property type="gene ID" value="CT1760"/>
</dbReference>